<evidence type="ECO:0000313" key="3">
    <source>
        <dbReference type="Proteomes" id="UP000267029"/>
    </source>
</evidence>
<dbReference type="EMBL" id="UXSR01005448">
    <property type="protein sequence ID" value="VDD82071.1"/>
    <property type="molecule type" value="Genomic_DNA"/>
</dbReference>
<reference evidence="2 3" key="2">
    <citation type="submission" date="2018-10" db="EMBL/GenBank/DDBJ databases">
        <authorList>
            <consortium name="Pathogen Informatics"/>
        </authorList>
    </citation>
    <scope>NUCLEOTIDE SEQUENCE [LARGE SCALE GENOMIC DNA]</scope>
</reference>
<sequence length="70" mass="7743">MCRSTNADSQAAFTSKIYPTPHEAPKKRLDDLVRAADTNQEGHEPETTGSPISDPRFLKRERTCGTPVDV</sequence>
<feature type="region of interest" description="Disordered" evidence="1">
    <location>
        <begin position="1"/>
        <end position="70"/>
    </location>
</feature>
<gene>
    <name evidence="2" type="ORF">MCOS_LOCUS8074</name>
</gene>
<reference evidence="4" key="1">
    <citation type="submission" date="2017-02" db="UniProtKB">
        <authorList>
            <consortium name="WormBaseParasite"/>
        </authorList>
    </citation>
    <scope>IDENTIFICATION</scope>
</reference>
<keyword evidence="3" id="KW-1185">Reference proteome</keyword>
<accession>A0A0R3UKF6</accession>
<evidence type="ECO:0000256" key="1">
    <source>
        <dbReference type="SAM" id="MobiDB-lite"/>
    </source>
</evidence>
<feature type="compositionally biased region" description="Polar residues" evidence="1">
    <location>
        <begin position="1"/>
        <end position="13"/>
    </location>
</feature>
<evidence type="ECO:0000313" key="2">
    <source>
        <dbReference type="EMBL" id="VDD82071.1"/>
    </source>
</evidence>
<organism evidence="4">
    <name type="scientific">Mesocestoides corti</name>
    <name type="common">Flatworm</name>
    <dbReference type="NCBI Taxonomy" id="53468"/>
    <lineage>
        <taxon>Eukaryota</taxon>
        <taxon>Metazoa</taxon>
        <taxon>Spiralia</taxon>
        <taxon>Lophotrochozoa</taxon>
        <taxon>Platyhelminthes</taxon>
        <taxon>Cestoda</taxon>
        <taxon>Eucestoda</taxon>
        <taxon>Cyclophyllidea</taxon>
        <taxon>Mesocestoididae</taxon>
        <taxon>Mesocestoides</taxon>
    </lineage>
</organism>
<name>A0A0R3UKF6_MESCO</name>
<feature type="compositionally biased region" description="Basic and acidic residues" evidence="1">
    <location>
        <begin position="23"/>
        <end position="46"/>
    </location>
</feature>
<protein>
    <submittedName>
        <fullName evidence="2 4">Uncharacterized protein</fullName>
    </submittedName>
</protein>
<dbReference type="Proteomes" id="UP000267029">
    <property type="component" value="Unassembled WGS sequence"/>
</dbReference>
<dbReference type="WBParaSite" id="MCOS_0000807301-mRNA-1">
    <property type="protein sequence ID" value="MCOS_0000807301-mRNA-1"/>
    <property type="gene ID" value="MCOS_0000807301"/>
</dbReference>
<proteinExistence type="predicted"/>
<dbReference type="AlphaFoldDB" id="A0A0R3UKF6"/>
<evidence type="ECO:0000313" key="4">
    <source>
        <dbReference type="WBParaSite" id="MCOS_0000807301-mRNA-1"/>
    </source>
</evidence>